<feature type="transmembrane region" description="Helical" evidence="1">
    <location>
        <begin position="123"/>
        <end position="143"/>
    </location>
</feature>
<proteinExistence type="predicted"/>
<dbReference type="AlphaFoldDB" id="A0A2S2NCL3"/>
<organism evidence="2">
    <name type="scientific">Schizaphis graminum</name>
    <name type="common">Green bug aphid</name>
    <dbReference type="NCBI Taxonomy" id="13262"/>
    <lineage>
        <taxon>Eukaryota</taxon>
        <taxon>Metazoa</taxon>
        <taxon>Ecdysozoa</taxon>
        <taxon>Arthropoda</taxon>
        <taxon>Hexapoda</taxon>
        <taxon>Insecta</taxon>
        <taxon>Pterygota</taxon>
        <taxon>Neoptera</taxon>
        <taxon>Paraneoptera</taxon>
        <taxon>Hemiptera</taxon>
        <taxon>Sternorrhyncha</taxon>
        <taxon>Aphidomorpha</taxon>
        <taxon>Aphidoidea</taxon>
        <taxon>Aphididae</taxon>
        <taxon>Aphidini</taxon>
        <taxon>Schizaphis</taxon>
    </lineage>
</organism>
<sequence>MPSYFLNLWSFVLFSNFYDMYYLYLYFYCFCLNSFVIKCTRFMNFCCISSSIEIVCIVLLIFLFISGCSVDFLVLFFRALLILFLLYTSFPCCSRFILNWTFLIFFASLVMVSFLSICKNGRVCFSFSFFFINVFILLFKLLII</sequence>
<evidence type="ECO:0000313" key="2">
    <source>
        <dbReference type="EMBL" id="MBY14526.1"/>
    </source>
</evidence>
<accession>A0A2S2NCL3</accession>
<feature type="transmembrane region" description="Helical" evidence="1">
    <location>
        <begin position="44"/>
        <end position="66"/>
    </location>
</feature>
<keyword evidence="1" id="KW-1133">Transmembrane helix</keyword>
<name>A0A2S2NCL3_SCHGA</name>
<keyword evidence="1" id="KW-0472">Membrane</keyword>
<keyword evidence="1" id="KW-0812">Transmembrane</keyword>
<evidence type="ECO:0000256" key="1">
    <source>
        <dbReference type="SAM" id="Phobius"/>
    </source>
</evidence>
<protein>
    <submittedName>
        <fullName evidence="2">Uncharacterized protein</fullName>
    </submittedName>
</protein>
<dbReference type="EMBL" id="GGMR01001907">
    <property type="protein sequence ID" value="MBY14526.1"/>
    <property type="molecule type" value="Transcribed_RNA"/>
</dbReference>
<gene>
    <name evidence="2" type="ORF">g.145041</name>
</gene>
<feature type="transmembrane region" description="Helical" evidence="1">
    <location>
        <begin position="20"/>
        <end position="37"/>
    </location>
</feature>
<reference evidence="2" key="1">
    <citation type="submission" date="2018-04" db="EMBL/GenBank/DDBJ databases">
        <title>Transcriptome of Schizaphis graminum biotype I.</title>
        <authorList>
            <person name="Scully E.D."/>
            <person name="Geib S.M."/>
            <person name="Palmer N.A."/>
            <person name="Koch K."/>
            <person name="Bradshaw J."/>
            <person name="Heng-Moss T."/>
            <person name="Sarath G."/>
        </authorList>
    </citation>
    <scope>NUCLEOTIDE SEQUENCE</scope>
</reference>
<feature type="transmembrane region" description="Helical" evidence="1">
    <location>
        <begin position="97"/>
        <end position="117"/>
    </location>
</feature>